<dbReference type="GO" id="GO:0016607">
    <property type="term" value="C:nuclear speck"/>
    <property type="evidence" value="ECO:0007669"/>
    <property type="project" value="UniProtKB-SubCell"/>
</dbReference>
<dbReference type="SUPFAM" id="SSF47459">
    <property type="entry name" value="HLH, helix-loop-helix DNA-binding domain"/>
    <property type="match status" value="2"/>
</dbReference>
<organism evidence="9 10">
    <name type="scientific">Acropora cervicornis</name>
    <name type="common">Staghorn coral</name>
    <dbReference type="NCBI Taxonomy" id="6130"/>
    <lineage>
        <taxon>Eukaryota</taxon>
        <taxon>Metazoa</taxon>
        <taxon>Cnidaria</taxon>
        <taxon>Anthozoa</taxon>
        <taxon>Hexacorallia</taxon>
        <taxon>Scleractinia</taxon>
        <taxon>Astrocoeniina</taxon>
        <taxon>Acroporidae</taxon>
        <taxon>Acropora</taxon>
    </lineage>
</organism>
<evidence type="ECO:0000313" key="9">
    <source>
        <dbReference type="EMBL" id="KAK2557061.1"/>
    </source>
</evidence>
<accession>A0AAD9Q9X2</accession>
<feature type="compositionally biased region" description="Basic residues" evidence="7">
    <location>
        <begin position="297"/>
        <end position="314"/>
    </location>
</feature>
<evidence type="ECO:0000259" key="8">
    <source>
        <dbReference type="PROSITE" id="PS50888"/>
    </source>
</evidence>
<evidence type="ECO:0000256" key="4">
    <source>
        <dbReference type="ARBA" id="ARBA00023125"/>
    </source>
</evidence>
<dbReference type="Pfam" id="PF00010">
    <property type="entry name" value="HLH"/>
    <property type="match status" value="2"/>
</dbReference>
<dbReference type="GO" id="GO:0009653">
    <property type="term" value="P:anatomical structure morphogenesis"/>
    <property type="evidence" value="ECO:0007669"/>
    <property type="project" value="TreeGrafter"/>
</dbReference>
<dbReference type="SMART" id="SM00353">
    <property type="entry name" value="HLH"/>
    <property type="match status" value="2"/>
</dbReference>
<evidence type="ECO:0000256" key="5">
    <source>
        <dbReference type="ARBA" id="ARBA00023163"/>
    </source>
</evidence>
<dbReference type="GO" id="GO:0070888">
    <property type="term" value="F:E-box binding"/>
    <property type="evidence" value="ECO:0007669"/>
    <property type="project" value="TreeGrafter"/>
</dbReference>
<keyword evidence="3" id="KW-0805">Transcription regulation</keyword>
<protein>
    <submittedName>
        <fullName evidence="9">Transcription factor atoh8</fullName>
    </submittedName>
</protein>
<dbReference type="GO" id="GO:0046983">
    <property type="term" value="F:protein dimerization activity"/>
    <property type="evidence" value="ECO:0007669"/>
    <property type="project" value="InterPro"/>
</dbReference>
<dbReference type="PROSITE" id="PS50888">
    <property type="entry name" value="BHLH"/>
    <property type="match status" value="2"/>
</dbReference>
<dbReference type="EMBL" id="JARQWQ010000052">
    <property type="protein sequence ID" value="KAK2557061.1"/>
    <property type="molecule type" value="Genomic_DNA"/>
</dbReference>
<evidence type="ECO:0000313" key="10">
    <source>
        <dbReference type="Proteomes" id="UP001249851"/>
    </source>
</evidence>
<dbReference type="GO" id="GO:0005737">
    <property type="term" value="C:cytoplasm"/>
    <property type="evidence" value="ECO:0007669"/>
    <property type="project" value="UniProtKB-SubCell"/>
</dbReference>
<comment type="subcellular location">
    <subcellularLocation>
        <location evidence="2">Cytoplasm</location>
    </subcellularLocation>
    <subcellularLocation>
        <location evidence="1">Nucleus speckle</location>
    </subcellularLocation>
</comment>
<gene>
    <name evidence="9" type="ORF">P5673_020921</name>
</gene>
<dbReference type="InterPro" id="IPR011598">
    <property type="entry name" value="bHLH_dom"/>
</dbReference>
<comment type="caution">
    <text evidence="9">The sequence shown here is derived from an EMBL/GenBank/DDBJ whole genome shotgun (WGS) entry which is preliminary data.</text>
</comment>
<keyword evidence="6" id="KW-0539">Nucleus</keyword>
<proteinExistence type="predicted"/>
<feature type="region of interest" description="Disordered" evidence="7">
    <location>
        <begin position="123"/>
        <end position="155"/>
    </location>
</feature>
<evidence type="ECO:0000256" key="7">
    <source>
        <dbReference type="SAM" id="MobiDB-lite"/>
    </source>
</evidence>
<evidence type="ECO:0000256" key="2">
    <source>
        <dbReference type="ARBA" id="ARBA00004496"/>
    </source>
</evidence>
<sequence length="422" mass="48407">MDDTSDEQRCGSKRYYFRRATRESRSRLTLMAAYDEEETCSDCFSDSSRLRRYPHLRSARDCATVRERNRMHKLNRAFEELRKVIPKGSNHGEEKLSKIATLRLAIHYISVLSNILEQNSSEEKDADDCLEPTSKRQRLSDDEQETASNSSGNEFGSDCSPEGIFFNESFWCGALEEFVVTNWDEQILNDALEAYTITPNNIYSVYLFDRDLKIDNSLVLNHYCPKEENGIFFKVITKVTRQISMRFRELSMGEIDDKIGAWTSMSVEYERAEAAITEDKVCSLATQDNADENTGNVKKKSRSQGAKKPRTKLKKAVSWRQSNRSRRLIANARERSRIHIMSEAFEGLRRAVPSYSSDQKLSKLAILRLATSYISALSYLAENDTSSKSLKHFADSVDQCTQALQTEGRAKRTKDDRPTKFL</sequence>
<feature type="domain" description="BHLH" evidence="8">
    <location>
        <begin position="325"/>
        <end position="377"/>
    </location>
</feature>
<dbReference type="PANTHER" id="PTHR19290:SF102">
    <property type="entry name" value="TRANSCRIPTION FACTOR ATOH8"/>
    <property type="match status" value="1"/>
</dbReference>
<dbReference type="GO" id="GO:0003700">
    <property type="term" value="F:DNA-binding transcription factor activity"/>
    <property type="evidence" value="ECO:0007669"/>
    <property type="project" value="TreeGrafter"/>
</dbReference>
<keyword evidence="4" id="KW-0238">DNA-binding</keyword>
<dbReference type="PANTHER" id="PTHR19290">
    <property type="entry name" value="BASIC HELIX-LOOP-HELIX PROTEIN NEUROGENIN-RELATED"/>
    <property type="match status" value="1"/>
</dbReference>
<reference evidence="9" key="2">
    <citation type="journal article" date="2023" name="Science">
        <title>Genomic signatures of disease resistance in endangered staghorn corals.</title>
        <authorList>
            <person name="Vollmer S.V."/>
            <person name="Selwyn J.D."/>
            <person name="Despard B.A."/>
            <person name="Roesel C.L."/>
        </authorList>
    </citation>
    <scope>NUCLEOTIDE SEQUENCE</scope>
    <source>
        <strain evidence="9">K2</strain>
    </source>
</reference>
<feature type="region of interest" description="Disordered" evidence="7">
    <location>
        <begin position="290"/>
        <end position="314"/>
    </location>
</feature>
<feature type="domain" description="BHLH" evidence="8">
    <location>
        <begin position="58"/>
        <end position="112"/>
    </location>
</feature>
<dbReference type="FunFam" id="4.10.280.10:FF:000052">
    <property type="entry name" value="Protein atonal homolog 8"/>
    <property type="match status" value="1"/>
</dbReference>
<keyword evidence="10" id="KW-1185">Reference proteome</keyword>
<name>A0AAD9Q9X2_ACRCE</name>
<keyword evidence="5" id="KW-0804">Transcription</keyword>
<dbReference type="CDD" id="cd11390">
    <property type="entry name" value="bHLH_TS"/>
    <property type="match status" value="1"/>
</dbReference>
<evidence type="ECO:0000256" key="1">
    <source>
        <dbReference type="ARBA" id="ARBA00004324"/>
    </source>
</evidence>
<evidence type="ECO:0000256" key="3">
    <source>
        <dbReference type="ARBA" id="ARBA00023015"/>
    </source>
</evidence>
<dbReference type="InterPro" id="IPR050359">
    <property type="entry name" value="bHLH_transcription_factors"/>
</dbReference>
<dbReference type="InterPro" id="IPR036638">
    <property type="entry name" value="HLH_DNA-bd_sf"/>
</dbReference>
<evidence type="ECO:0000256" key="6">
    <source>
        <dbReference type="ARBA" id="ARBA00023242"/>
    </source>
</evidence>
<dbReference type="GO" id="GO:0045944">
    <property type="term" value="P:positive regulation of transcription by RNA polymerase II"/>
    <property type="evidence" value="ECO:0007669"/>
    <property type="project" value="TreeGrafter"/>
</dbReference>
<dbReference type="AlphaFoldDB" id="A0AAD9Q9X2"/>
<reference evidence="9" key="1">
    <citation type="journal article" date="2023" name="G3 (Bethesda)">
        <title>Whole genome assembly and annotation of the endangered Caribbean coral Acropora cervicornis.</title>
        <authorList>
            <person name="Selwyn J.D."/>
            <person name="Vollmer S.V."/>
        </authorList>
    </citation>
    <scope>NUCLEOTIDE SEQUENCE</scope>
    <source>
        <strain evidence="9">K2</strain>
    </source>
</reference>
<dbReference type="Proteomes" id="UP001249851">
    <property type="component" value="Unassembled WGS sequence"/>
</dbReference>
<dbReference type="Gene3D" id="4.10.280.10">
    <property type="entry name" value="Helix-loop-helix DNA-binding domain"/>
    <property type="match status" value="2"/>
</dbReference>